<dbReference type="InterPro" id="IPR001806">
    <property type="entry name" value="Small_GTPase"/>
</dbReference>
<keyword evidence="1" id="KW-0547">Nucleotide-binding</keyword>
<dbReference type="EMBL" id="GDID01001344">
    <property type="protein sequence ID" value="JAP95262.1"/>
    <property type="molecule type" value="Transcribed_RNA"/>
</dbReference>
<dbReference type="AlphaFoldDB" id="A0A146KEU9"/>
<accession>A0A146KEU9</accession>
<organism evidence="2">
    <name type="scientific">Trepomonas sp. PC1</name>
    <dbReference type="NCBI Taxonomy" id="1076344"/>
    <lineage>
        <taxon>Eukaryota</taxon>
        <taxon>Metamonada</taxon>
        <taxon>Diplomonadida</taxon>
        <taxon>Hexamitidae</taxon>
        <taxon>Hexamitinae</taxon>
        <taxon>Trepomonas</taxon>
    </lineage>
</organism>
<dbReference type="FunFam" id="3.40.50.300:FF:000823">
    <property type="entry name" value="Small GTPase RAB, putative"/>
    <property type="match status" value="1"/>
</dbReference>
<dbReference type="Gene3D" id="3.40.50.300">
    <property type="entry name" value="P-loop containing nucleotide triphosphate hydrolases"/>
    <property type="match status" value="1"/>
</dbReference>
<sequence>LKTVVLGDASVGKTSLINRFAKQKFNESQTSTVGAAFSTVVMPIENCSVKLEIWDTAGQEKYASLAPMYYRGSPSCLILFDVTMKNTFERAKNWIEEVHQNNSADCYILLIGNKIDVQKREVSYDEANEVAQAFKVRYMECSAKTGQNVNEVFTELAKMAPKLLEKPQVNLQPTRVNKNVQRPAQQQNGQKGCC</sequence>
<protein>
    <submittedName>
        <fullName evidence="2">Rab5</fullName>
    </submittedName>
</protein>
<dbReference type="PROSITE" id="PS51421">
    <property type="entry name" value="RAS"/>
    <property type="match status" value="1"/>
</dbReference>
<name>A0A146KEU9_9EUKA</name>
<dbReference type="SMART" id="SM00173">
    <property type="entry name" value="RAS"/>
    <property type="match status" value="1"/>
</dbReference>
<dbReference type="InterPro" id="IPR005225">
    <property type="entry name" value="Small_GTP-bd"/>
</dbReference>
<gene>
    <name evidence="2" type="ORF">TPC1_11808</name>
</gene>
<dbReference type="PANTHER" id="PTHR47978">
    <property type="match status" value="1"/>
</dbReference>
<dbReference type="SMART" id="SM00175">
    <property type="entry name" value="RAB"/>
    <property type="match status" value="1"/>
</dbReference>
<evidence type="ECO:0000313" key="2">
    <source>
        <dbReference type="EMBL" id="JAP95262.1"/>
    </source>
</evidence>
<feature type="non-terminal residue" evidence="2">
    <location>
        <position position="1"/>
    </location>
</feature>
<reference evidence="2" key="1">
    <citation type="submission" date="2015-07" db="EMBL/GenBank/DDBJ databases">
        <title>Adaptation to a free-living lifestyle via gene acquisitions in the diplomonad Trepomonas sp. PC1.</title>
        <authorList>
            <person name="Xu F."/>
            <person name="Jerlstrom-Hultqvist J."/>
            <person name="Kolisko M."/>
            <person name="Simpson A.G.B."/>
            <person name="Roger A.J."/>
            <person name="Svard S.G."/>
            <person name="Andersson J.O."/>
        </authorList>
    </citation>
    <scope>NUCLEOTIDE SEQUENCE</scope>
    <source>
        <strain evidence="2">PC1</strain>
    </source>
</reference>
<proteinExistence type="predicted"/>
<dbReference type="PROSITE" id="PS51419">
    <property type="entry name" value="RAB"/>
    <property type="match status" value="1"/>
</dbReference>
<dbReference type="InterPro" id="IPR027417">
    <property type="entry name" value="P-loop_NTPase"/>
</dbReference>
<dbReference type="SMART" id="SM00174">
    <property type="entry name" value="RHO"/>
    <property type="match status" value="1"/>
</dbReference>
<dbReference type="SMART" id="SM00176">
    <property type="entry name" value="RAN"/>
    <property type="match status" value="1"/>
</dbReference>
<dbReference type="NCBIfam" id="TIGR00231">
    <property type="entry name" value="small_GTP"/>
    <property type="match status" value="1"/>
</dbReference>
<dbReference type="GO" id="GO:0005525">
    <property type="term" value="F:GTP binding"/>
    <property type="evidence" value="ECO:0007669"/>
    <property type="project" value="InterPro"/>
</dbReference>
<dbReference type="PROSITE" id="PS51420">
    <property type="entry name" value="RHO"/>
    <property type="match status" value="1"/>
</dbReference>
<dbReference type="PRINTS" id="PR00449">
    <property type="entry name" value="RASTRNSFRMNG"/>
</dbReference>
<dbReference type="GO" id="GO:0003924">
    <property type="term" value="F:GTPase activity"/>
    <property type="evidence" value="ECO:0007669"/>
    <property type="project" value="InterPro"/>
</dbReference>
<dbReference type="Pfam" id="PF00071">
    <property type="entry name" value="Ras"/>
    <property type="match status" value="1"/>
</dbReference>
<dbReference type="SUPFAM" id="SSF52540">
    <property type="entry name" value="P-loop containing nucleoside triphosphate hydrolases"/>
    <property type="match status" value="1"/>
</dbReference>
<evidence type="ECO:0000256" key="1">
    <source>
        <dbReference type="ARBA" id="ARBA00022741"/>
    </source>
</evidence>